<proteinExistence type="predicted"/>
<dbReference type="AlphaFoldDB" id="A0A3D8QVW9"/>
<comment type="caution">
    <text evidence="1">The sequence shown here is derived from an EMBL/GenBank/DDBJ whole genome shotgun (WGS) entry which is preliminary data.</text>
</comment>
<dbReference type="GeneID" id="38119957"/>
<dbReference type="Proteomes" id="UP000256690">
    <property type="component" value="Unassembled WGS sequence"/>
</dbReference>
<name>A0A3D8QVW9_9EURO</name>
<organism evidence="1 2">
    <name type="scientific">Aspergillus mulundensis</name>
    <dbReference type="NCBI Taxonomy" id="1810919"/>
    <lineage>
        <taxon>Eukaryota</taxon>
        <taxon>Fungi</taxon>
        <taxon>Dikarya</taxon>
        <taxon>Ascomycota</taxon>
        <taxon>Pezizomycotina</taxon>
        <taxon>Eurotiomycetes</taxon>
        <taxon>Eurotiomycetidae</taxon>
        <taxon>Eurotiales</taxon>
        <taxon>Aspergillaceae</taxon>
        <taxon>Aspergillus</taxon>
        <taxon>Aspergillus subgen. Nidulantes</taxon>
    </lineage>
</organism>
<reference evidence="1 2" key="1">
    <citation type="journal article" date="2018" name="IMA Fungus">
        <title>IMA Genome-F 9: Draft genome sequence of Annulohypoxylon stygium, Aspergillus mulundensis, Berkeleyomyces basicola (syn. Thielaviopsis basicola), Ceratocystis smalleyi, two Cercospora beticola strains, Coleophoma cylindrospora, Fusarium fracticaudum, Phialophora cf. hyalina, and Morchella septimelata.</title>
        <authorList>
            <person name="Wingfield B.D."/>
            <person name="Bills G.F."/>
            <person name="Dong Y."/>
            <person name="Huang W."/>
            <person name="Nel W.J."/>
            <person name="Swalarsk-Parry B.S."/>
            <person name="Vaghefi N."/>
            <person name="Wilken P.M."/>
            <person name="An Z."/>
            <person name="de Beer Z.W."/>
            <person name="De Vos L."/>
            <person name="Chen L."/>
            <person name="Duong T.A."/>
            <person name="Gao Y."/>
            <person name="Hammerbacher A."/>
            <person name="Kikkert J.R."/>
            <person name="Li Y."/>
            <person name="Li H."/>
            <person name="Li K."/>
            <person name="Li Q."/>
            <person name="Liu X."/>
            <person name="Ma X."/>
            <person name="Naidoo K."/>
            <person name="Pethybridge S.J."/>
            <person name="Sun J."/>
            <person name="Steenkamp E.T."/>
            <person name="van der Nest M.A."/>
            <person name="van Wyk S."/>
            <person name="Wingfield M.J."/>
            <person name="Xiong C."/>
            <person name="Yue Q."/>
            <person name="Zhang X."/>
        </authorList>
    </citation>
    <scope>NUCLEOTIDE SEQUENCE [LARGE SCALE GENOMIC DNA]</scope>
    <source>
        <strain evidence="1 2">DSM 5745</strain>
    </source>
</reference>
<accession>A0A3D8QVW9</accession>
<gene>
    <name evidence="1" type="ORF">DSM5745_09587</name>
</gene>
<evidence type="ECO:0000313" key="2">
    <source>
        <dbReference type="Proteomes" id="UP000256690"/>
    </source>
</evidence>
<dbReference type="STRING" id="1810919.A0A3D8QVW9"/>
<dbReference type="RefSeq" id="XP_026599951.1">
    <property type="nucleotide sequence ID" value="XM_026751603.1"/>
</dbReference>
<keyword evidence="2" id="KW-1185">Reference proteome</keyword>
<evidence type="ECO:0000313" key="1">
    <source>
        <dbReference type="EMBL" id="RDW65848.1"/>
    </source>
</evidence>
<dbReference type="EMBL" id="PVWQ01000013">
    <property type="protein sequence ID" value="RDW65848.1"/>
    <property type="molecule type" value="Genomic_DNA"/>
</dbReference>
<protein>
    <submittedName>
        <fullName evidence="1">Uncharacterized protein</fullName>
    </submittedName>
</protein>
<sequence>MSSTVIQILHETDRKTWSYGSDYVDGALRLFRVDDLLSQDSTIVLLEWRDLDVSQRGDGFPTYAAISHSWSPSVEVQKLSSIANRPLDIDIGQDAPHQIS</sequence>